<evidence type="ECO:0000256" key="4">
    <source>
        <dbReference type="ARBA" id="ARBA00023273"/>
    </source>
</evidence>
<dbReference type="Proteomes" id="UP000265618">
    <property type="component" value="Unassembled WGS sequence"/>
</dbReference>
<evidence type="ECO:0000256" key="1">
    <source>
        <dbReference type="ARBA" id="ARBA00004138"/>
    </source>
</evidence>
<dbReference type="PANTHER" id="PTHR16011">
    <property type="entry name" value="IFT57/HIPPI"/>
    <property type="match status" value="1"/>
</dbReference>
<keyword evidence="7" id="KW-1185">Reference proteome</keyword>
<evidence type="ECO:0000256" key="5">
    <source>
        <dbReference type="SAM" id="MobiDB-lite"/>
    </source>
</evidence>
<dbReference type="EMBL" id="BDIP01004248">
    <property type="protein sequence ID" value="GIQ88635.1"/>
    <property type="molecule type" value="Genomic_DNA"/>
</dbReference>
<feature type="compositionally biased region" description="Acidic residues" evidence="5">
    <location>
        <begin position="43"/>
        <end position="52"/>
    </location>
</feature>
<dbReference type="InterPro" id="IPR019530">
    <property type="entry name" value="Intra-flagellar_transport_57"/>
</dbReference>
<evidence type="ECO:0000256" key="2">
    <source>
        <dbReference type="ARBA" id="ARBA00009415"/>
    </source>
</evidence>
<comment type="similarity">
    <text evidence="2">Belongs to the IFT57 family.</text>
</comment>
<dbReference type="GO" id="GO:0005815">
    <property type="term" value="C:microtubule organizing center"/>
    <property type="evidence" value="ECO:0007669"/>
    <property type="project" value="TreeGrafter"/>
</dbReference>
<evidence type="ECO:0000313" key="6">
    <source>
        <dbReference type="EMBL" id="GIQ88635.1"/>
    </source>
</evidence>
<dbReference type="OrthoDB" id="423881at2759"/>
<dbReference type="AlphaFoldDB" id="A0A9K3GNB5"/>
<evidence type="ECO:0000313" key="7">
    <source>
        <dbReference type="Proteomes" id="UP000265618"/>
    </source>
</evidence>
<dbReference type="GO" id="GO:0005794">
    <property type="term" value="C:Golgi apparatus"/>
    <property type="evidence" value="ECO:0007669"/>
    <property type="project" value="TreeGrafter"/>
</dbReference>
<dbReference type="GO" id="GO:0042073">
    <property type="term" value="P:intraciliary transport"/>
    <property type="evidence" value="ECO:0007669"/>
    <property type="project" value="TreeGrafter"/>
</dbReference>
<dbReference type="GO" id="GO:0030992">
    <property type="term" value="C:intraciliary transport particle B"/>
    <property type="evidence" value="ECO:0007669"/>
    <property type="project" value="TreeGrafter"/>
</dbReference>
<protein>
    <submittedName>
        <fullName evidence="6">Intra-flagellar transport protein 57</fullName>
    </submittedName>
</protein>
<feature type="non-terminal residue" evidence="6">
    <location>
        <position position="279"/>
    </location>
</feature>
<accession>A0A9K3GNB5</accession>
<keyword evidence="4" id="KW-0966">Cell projection</keyword>
<comment type="subcellular location">
    <subcellularLocation>
        <location evidence="1">Cell projection</location>
        <location evidence="1">Cilium</location>
    </subcellularLocation>
</comment>
<dbReference type="GO" id="GO:1905515">
    <property type="term" value="P:non-motile cilium assembly"/>
    <property type="evidence" value="ECO:0007669"/>
    <property type="project" value="TreeGrafter"/>
</dbReference>
<dbReference type="PANTHER" id="PTHR16011:SF0">
    <property type="entry name" value="INTRAFLAGELLAR TRANSPORT PROTEIN 57 HOMOLOG"/>
    <property type="match status" value="1"/>
</dbReference>
<dbReference type="Gene3D" id="1.10.287.1490">
    <property type="match status" value="1"/>
</dbReference>
<dbReference type="Pfam" id="PF10498">
    <property type="entry name" value="IFT57"/>
    <property type="match status" value="1"/>
</dbReference>
<sequence length="279" mass="30177">SGEEVCALLHAAADRLFQERSPSAPTRRDWVCTVGEQERVDVPESEGEEEEAYGVGEAVPQSRSMTTRPAMRDAPGRASTSTLRGEAGTAAPGIGSHAAWRMEVESMGSALPTPGDILRQARQGTIGGGDWRVGVAAMQKYKGTADTATQRSGPLLGALLTDLDQSLAKISTREKYLNQQVSDLLTELRSEETKREASQGTADTLSGEVADLAQRLGDINTRIQRYQTLLSSASDKMSDIQPLTEIKEAVHGLGQEIKELELKLTLSQDRLWTEQVAVK</sequence>
<dbReference type="GO" id="GO:0005929">
    <property type="term" value="C:cilium"/>
    <property type="evidence" value="ECO:0007669"/>
    <property type="project" value="UniProtKB-SubCell"/>
</dbReference>
<proteinExistence type="inferred from homology"/>
<gene>
    <name evidence="6" type="ORF">KIPB_010932</name>
</gene>
<comment type="caution">
    <text evidence="6">The sequence shown here is derived from an EMBL/GenBank/DDBJ whole genome shotgun (WGS) entry which is preliminary data.</text>
</comment>
<name>A0A9K3GNB5_9EUKA</name>
<evidence type="ECO:0000256" key="3">
    <source>
        <dbReference type="ARBA" id="ARBA00023069"/>
    </source>
</evidence>
<reference evidence="6 7" key="1">
    <citation type="journal article" date="2018" name="PLoS ONE">
        <title>The draft genome of Kipferlia bialata reveals reductive genome evolution in fornicate parasites.</title>
        <authorList>
            <person name="Tanifuji G."/>
            <person name="Takabayashi S."/>
            <person name="Kume K."/>
            <person name="Takagi M."/>
            <person name="Nakayama T."/>
            <person name="Kamikawa R."/>
            <person name="Inagaki Y."/>
            <person name="Hashimoto T."/>
        </authorList>
    </citation>
    <scope>NUCLEOTIDE SEQUENCE [LARGE SCALE GENOMIC DNA]</scope>
    <source>
        <strain evidence="6">NY0173</strain>
    </source>
</reference>
<feature type="region of interest" description="Disordered" evidence="5">
    <location>
        <begin position="38"/>
        <end position="93"/>
    </location>
</feature>
<organism evidence="6 7">
    <name type="scientific">Kipferlia bialata</name>
    <dbReference type="NCBI Taxonomy" id="797122"/>
    <lineage>
        <taxon>Eukaryota</taxon>
        <taxon>Metamonada</taxon>
        <taxon>Carpediemonas-like organisms</taxon>
        <taxon>Kipferlia</taxon>
    </lineage>
</organism>
<keyword evidence="3" id="KW-0969">Cilium</keyword>